<dbReference type="KEGG" id="pgu:PGUG_02568"/>
<dbReference type="RefSeq" id="XP_001484839.2">
    <property type="nucleotide sequence ID" value="XM_001484789.1"/>
</dbReference>
<dbReference type="InParanoid" id="A5DH17"/>
<dbReference type="Proteomes" id="UP000001997">
    <property type="component" value="Unassembled WGS sequence"/>
</dbReference>
<accession>A5DH17</accession>
<dbReference type="VEuPathDB" id="FungiDB:PGUG_02568"/>
<evidence type="ECO:0000256" key="1">
    <source>
        <dbReference type="SAM" id="MobiDB-lite"/>
    </source>
</evidence>
<protein>
    <submittedName>
        <fullName evidence="2">Uncharacterized protein</fullName>
    </submittedName>
</protein>
<evidence type="ECO:0000313" key="2">
    <source>
        <dbReference type="EMBL" id="EDK38470.2"/>
    </source>
</evidence>
<gene>
    <name evidence="2" type="ORF">PGUG_02568</name>
</gene>
<feature type="region of interest" description="Disordered" evidence="1">
    <location>
        <begin position="1"/>
        <end position="41"/>
    </location>
</feature>
<dbReference type="AlphaFoldDB" id="A5DH17"/>
<feature type="compositionally biased region" description="Polar residues" evidence="1">
    <location>
        <begin position="103"/>
        <end position="116"/>
    </location>
</feature>
<dbReference type="GeneID" id="5127134"/>
<feature type="region of interest" description="Disordered" evidence="1">
    <location>
        <begin position="100"/>
        <end position="144"/>
    </location>
</feature>
<dbReference type="OrthoDB" id="10383837at2759"/>
<feature type="compositionally biased region" description="Polar residues" evidence="1">
    <location>
        <begin position="126"/>
        <end position="136"/>
    </location>
</feature>
<sequence length="167" mass="19121">MNSSPSQIAHQRATTHRRPVQNDHRKRGRREAQEARHRTQMARIDLVREKQAELQATGDIHQRAARDANWENDLDALLEEEQQILEEMQQLELEALELDETSADPSFQPSWQTSKCEQAADGARAQNHTAPNSSQNYDDDDDWDIGNETIECILAAEAKSAQPHDWN</sequence>
<dbReference type="HOGENOM" id="CLU_1595155_0_0_1"/>
<feature type="compositionally biased region" description="Basic residues" evidence="1">
    <location>
        <begin position="13"/>
        <end position="29"/>
    </location>
</feature>
<evidence type="ECO:0000313" key="3">
    <source>
        <dbReference type="Proteomes" id="UP000001997"/>
    </source>
</evidence>
<reference evidence="2 3" key="1">
    <citation type="journal article" date="2009" name="Nature">
        <title>Evolution of pathogenicity and sexual reproduction in eight Candida genomes.</title>
        <authorList>
            <person name="Butler G."/>
            <person name="Rasmussen M.D."/>
            <person name="Lin M.F."/>
            <person name="Santos M.A."/>
            <person name="Sakthikumar S."/>
            <person name="Munro C.A."/>
            <person name="Rheinbay E."/>
            <person name="Grabherr M."/>
            <person name="Forche A."/>
            <person name="Reedy J.L."/>
            <person name="Agrafioti I."/>
            <person name="Arnaud M.B."/>
            <person name="Bates S."/>
            <person name="Brown A.J."/>
            <person name="Brunke S."/>
            <person name="Costanzo M.C."/>
            <person name="Fitzpatrick D.A."/>
            <person name="de Groot P.W."/>
            <person name="Harris D."/>
            <person name="Hoyer L.L."/>
            <person name="Hube B."/>
            <person name="Klis F.M."/>
            <person name="Kodira C."/>
            <person name="Lennard N."/>
            <person name="Logue M.E."/>
            <person name="Martin R."/>
            <person name="Neiman A.M."/>
            <person name="Nikolaou E."/>
            <person name="Quail M.A."/>
            <person name="Quinn J."/>
            <person name="Santos M.C."/>
            <person name="Schmitzberger F.F."/>
            <person name="Sherlock G."/>
            <person name="Shah P."/>
            <person name="Silverstein K.A."/>
            <person name="Skrzypek M.S."/>
            <person name="Soll D."/>
            <person name="Staggs R."/>
            <person name="Stansfield I."/>
            <person name="Stumpf M.P."/>
            <person name="Sudbery P.E."/>
            <person name="Srikantha T."/>
            <person name="Zeng Q."/>
            <person name="Berman J."/>
            <person name="Berriman M."/>
            <person name="Heitman J."/>
            <person name="Gow N.A."/>
            <person name="Lorenz M.C."/>
            <person name="Birren B.W."/>
            <person name="Kellis M."/>
            <person name="Cuomo C.A."/>
        </authorList>
    </citation>
    <scope>NUCLEOTIDE SEQUENCE [LARGE SCALE GENOMIC DNA]</scope>
    <source>
        <strain evidence="3">ATCC 6260 / CBS 566 / DSM 6381 / JCM 1539 / NBRC 10279 / NRRL Y-324</strain>
    </source>
</reference>
<organism evidence="2 3">
    <name type="scientific">Meyerozyma guilliermondii (strain ATCC 6260 / CBS 566 / DSM 6381 / JCM 1539 / NBRC 10279 / NRRL Y-324)</name>
    <name type="common">Yeast</name>
    <name type="synonym">Candida guilliermondii</name>
    <dbReference type="NCBI Taxonomy" id="294746"/>
    <lineage>
        <taxon>Eukaryota</taxon>
        <taxon>Fungi</taxon>
        <taxon>Dikarya</taxon>
        <taxon>Ascomycota</taxon>
        <taxon>Saccharomycotina</taxon>
        <taxon>Pichiomycetes</taxon>
        <taxon>Debaryomycetaceae</taxon>
        <taxon>Meyerozyma</taxon>
    </lineage>
</organism>
<proteinExistence type="predicted"/>
<dbReference type="EMBL" id="CH408157">
    <property type="protein sequence ID" value="EDK38470.2"/>
    <property type="molecule type" value="Genomic_DNA"/>
</dbReference>
<name>A5DH17_PICGU</name>
<keyword evidence="3" id="KW-1185">Reference proteome</keyword>